<protein>
    <submittedName>
        <fullName evidence="1">Uncharacterized protein</fullName>
    </submittedName>
</protein>
<name>A0A366IBZ5_9GAMM</name>
<sequence length="36" mass="4029">MGHAKGDDARKLMAVINSGDDTMEAYFIIKYSQYMG</sequence>
<reference evidence="1 2" key="1">
    <citation type="submission" date="2018-06" db="EMBL/GenBank/DDBJ databases">
        <title>Genomic Encyclopedia of Type Strains, Phase IV (KMG-IV): sequencing the most valuable type-strain genomes for metagenomic binning, comparative biology and taxonomic classification.</title>
        <authorList>
            <person name="Goeker M."/>
        </authorList>
    </citation>
    <scope>NUCLEOTIDE SEQUENCE [LARGE SCALE GENOMIC DNA]</scope>
    <source>
        <strain evidence="1 2">DSM 30166</strain>
    </source>
</reference>
<dbReference type="AlphaFoldDB" id="A0A366IBZ5"/>
<accession>A0A366IBZ5</accession>
<gene>
    <name evidence="1" type="ORF">DES54_101303</name>
</gene>
<evidence type="ECO:0000313" key="1">
    <source>
        <dbReference type="EMBL" id="RBP67780.1"/>
    </source>
</evidence>
<keyword evidence="2" id="KW-1185">Reference proteome</keyword>
<comment type="caution">
    <text evidence="1">The sequence shown here is derived from an EMBL/GenBank/DDBJ whole genome shotgun (WGS) entry which is preliminary data.</text>
</comment>
<proteinExistence type="predicted"/>
<evidence type="ECO:0000313" key="2">
    <source>
        <dbReference type="Proteomes" id="UP000253046"/>
    </source>
</evidence>
<dbReference type="EMBL" id="QNRY01000001">
    <property type="protein sequence ID" value="RBP67780.1"/>
    <property type="molecule type" value="Genomic_DNA"/>
</dbReference>
<dbReference type="Proteomes" id="UP000253046">
    <property type="component" value="Unassembled WGS sequence"/>
</dbReference>
<organism evidence="1 2">
    <name type="scientific">Brenneria salicis ATCC 15712 = DSM 30166</name>
    <dbReference type="NCBI Taxonomy" id="714314"/>
    <lineage>
        <taxon>Bacteria</taxon>
        <taxon>Pseudomonadati</taxon>
        <taxon>Pseudomonadota</taxon>
        <taxon>Gammaproteobacteria</taxon>
        <taxon>Enterobacterales</taxon>
        <taxon>Pectobacteriaceae</taxon>
        <taxon>Brenneria</taxon>
    </lineage>
</organism>